<evidence type="ECO:0000256" key="4">
    <source>
        <dbReference type="ARBA" id="ARBA00022692"/>
    </source>
</evidence>
<dbReference type="InterPro" id="IPR023090">
    <property type="entry name" value="UPF0702_alpha/beta_dom_sf"/>
</dbReference>
<dbReference type="Pfam" id="PF20730">
    <property type="entry name" value="YetF_N"/>
    <property type="match status" value="1"/>
</dbReference>
<sequence length="237" mass="26980">MVIEHVVILIRSISAFVLLLIITRFLGKQTLSNMNFHEFVTAVILGAIAANFAFNEKIQIGHLLISLAVFTFTSYALSKIVIKNRKVRMWTEGTPTILIEGGNILEENLKKNHLTLDTLNQMLRQKDIFDYGEIEYALLEINGKISVMKKKEYQNVTLKDLRKGSKDVGQFPIELVMDGQLLEGNLKVNNIPPEWVTDKLTARGKQLEDVFYAVKGSNGQLYIDFYHDKISHPIDIE</sequence>
<evidence type="ECO:0000256" key="7">
    <source>
        <dbReference type="SAM" id="Phobius"/>
    </source>
</evidence>
<comment type="similarity">
    <text evidence="2">Belongs to the UPF0702 family.</text>
</comment>
<keyword evidence="6 7" id="KW-0472">Membrane</keyword>
<dbReference type="EMBL" id="JAGGKI010000003">
    <property type="protein sequence ID" value="MBP1892454.1"/>
    <property type="molecule type" value="Genomic_DNA"/>
</dbReference>
<evidence type="ECO:0000259" key="9">
    <source>
        <dbReference type="Pfam" id="PF20730"/>
    </source>
</evidence>
<evidence type="ECO:0000256" key="1">
    <source>
        <dbReference type="ARBA" id="ARBA00004651"/>
    </source>
</evidence>
<keyword evidence="3" id="KW-1003">Cell membrane</keyword>
<keyword evidence="5 7" id="KW-1133">Transmembrane helix</keyword>
<feature type="transmembrane region" description="Helical" evidence="7">
    <location>
        <begin position="60"/>
        <end position="82"/>
    </location>
</feature>
<evidence type="ECO:0000259" key="8">
    <source>
        <dbReference type="Pfam" id="PF04239"/>
    </source>
</evidence>
<comment type="caution">
    <text evidence="10">The sequence shown here is derived from an EMBL/GenBank/DDBJ whole genome shotgun (WGS) entry which is preliminary data.</text>
</comment>
<feature type="domain" description="YetF C-terminal" evidence="8">
    <location>
        <begin position="83"/>
        <end position="213"/>
    </location>
</feature>
<reference evidence="10 11" key="1">
    <citation type="submission" date="2021-03" db="EMBL/GenBank/DDBJ databases">
        <title>Genomic Encyclopedia of Type Strains, Phase IV (KMG-IV): sequencing the most valuable type-strain genomes for metagenomic binning, comparative biology and taxonomic classification.</title>
        <authorList>
            <person name="Goeker M."/>
        </authorList>
    </citation>
    <scope>NUCLEOTIDE SEQUENCE [LARGE SCALE GENOMIC DNA]</scope>
    <source>
        <strain evidence="10 11">DSM 15596</strain>
    </source>
</reference>
<organism evidence="10 11">
    <name type="scientific">Paenibacillus lactis</name>
    <dbReference type="NCBI Taxonomy" id="228574"/>
    <lineage>
        <taxon>Bacteria</taxon>
        <taxon>Bacillati</taxon>
        <taxon>Bacillota</taxon>
        <taxon>Bacilli</taxon>
        <taxon>Bacillales</taxon>
        <taxon>Paenibacillaceae</taxon>
        <taxon>Paenibacillus</taxon>
    </lineage>
</organism>
<proteinExistence type="inferred from homology"/>
<dbReference type="Proteomes" id="UP000706926">
    <property type="component" value="Unassembled WGS sequence"/>
</dbReference>
<feature type="domain" description="YetF-like N-terminal transmembrane" evidence="9">
    <location>
        <begin position="8"/>
        <end position="78"/>
    </location>
</feature>
<keyword evidence="4 7" id="KW-0812">Transmembrane</keyword>
<feature type="transmembrane region" description="Helical" evidence="7">
    <location>
        <begin position="36"/>
        <end position="54"/>
    </location>
</feature>
<evidence type="ECO:0000256" key="5">
    <source>
        <dbReference type="ARBA" id="ARBA00022989"/>
    </source>
</evidence>
<dbReference type="PANTHER" id="PTHR34582">
    <property type="entry name" value="UPF0702 TRANSMEMBRANE PROTEIN YCAP"/>
    <property type="match status" value="1"/>
</dbReference>
<evidence type="ECO:0000256" key="2">
    <source>
        <dbReference type="ARBA" id="ARBA00006448"/>
    </source>
</evidence>
<dbReference type="Gene3D" id="3.30.240.20">
    <property type="entry name" value="bsu07140 like domains"/>
    <property type="match status" value="2"/>
</dbReference>
<evidence type="ECO:0000256" key="6">
    <source>
        <dbReference type="ARBA" id="ARBA00023136"/>
    </source>
</evidence>
<comment type="subcellular location">
    <subcellularLocation>
        <location evidence="1">Cell membrane</location>
        <topology evidence="1">Multi-pass membrane protein</topology>
    </subcellularLocation>
</comment>
<evidence type="ECO:0000256" key="3">
    <source>
        <dbReference type="ARBA" id="ARBA00022475"/>
    </source>
</evidence>
<evidence type="ECO:0000313" key="10">
    <source>
        <dbReference type="EMBL" id="MBP1892454.1"/>
    </source>
</evidence>
<dbReference type="PANTHER" id="PTHR34582:SF7">
    <property type="entry name" value="UPF0702 TRANSMEMBRANE PROTEIN YDFS"/>
    <property type="match status" value="1"/>
</dbReference>
<name>A0ABS4F879_9BACL</name>
<keyword evidence="11" id="KW-1185">Reference proteome</keyword>
<dbReference type="InterPro" id="IPR048454">
    <property type="entry name" value="YetF_N"/>
</dbReference>
<dbReference type="Pfam" id="PF04239">
    <property type="entry name" value="DUF421"/>
    <property type="match status" value="1"/>
</dbReference>
<gene>
    <name evidence="10" type="ORF">J2Z18_001530</name>
</gene>
<dbReference type="InterPro" id="IPR007353">
    <property type="entry name" value="DUF421"/>
</dbReference>
<feature type="transmembrane region" description="Helical" evidence="7">
    <location>
        <begin position="6"/>
        <end position="27"/>
    </location>
</feature>
<accession>A0ABS4F879</accession>
<protein>
    <submittedName>
        <fullName evidence="10">Uncharacterized membrane protein YcaP (DUF421 family)</fullName>
    </submittedName>
</protein>
<evidence type="ECO:0000313" key="11">
    <source>
        <dbReference type="Proteomes" id="UP000706926"/>
    </source>
</evidence>